<gene>
    <name evidence="6" type="ORF">GU926_18105</name>
</gene>
<dbReference type="CDD" id="cd00038">
    <property type="entry name" value="CAP_ED"/>
    <property type="match status" value="1"/>
</dbReference>
<dbReference type="GO" id="GO:0003700">
    <property type="term" value="F:DNA-binding transcription factor activity"/>
    <property type="evidence" value="ECO:0007669"/>
    <property type="project" value="TreeGrafter"/>
</dbReference>
<keyword evidence="1" id="KW-0805">Transcription regulation</keyword>
<name>A0A6P1P4C7_9BACT</name>
<dbReference type="GO" id="GO:0005829">
    <property type="term" value="C:cytosol"/>
    <property type="evidence" value="ECO:0007669"/>
    <property type="project" value="TreeGrafter"/>
</dbReference>
<dbReference type="Proteomes" id="UP000464214">
    <property type="component" value="Chromosome"/>
</dbReference>
<dbReference type="PROSITE" id="PS50042">
    <property type="entry name" value="CNMP_BINDING_3"/>
    <property type="match status" value="1"/>
</dbReference>
<dbReference type="RefSeq" id="WP_160694408.1">
    <property type="nucleotide sequence ID" value="NZ_CP047897.1"/>
</dbReference>
<organism evidence="6 7">
    <name type="scientific">Nibribacter ruber</name>
    <dbReference type="NCBI Taxonomy" id="2698458"/>
    <lineage>
        <taxon>Bacteria</taxon>
        <taxon>Pseudomonadati</taxon>
        <taxon>Bacteroidota</taxon>
        <taxon>Cytophagia</taxon>
        <taxon>Cytophagales</taxon>
        <taxon>Hymenobacteraceae</taxon>
        <taxon>Nibribacter</taxon>
    </lineage>
</organism>
<dbReference type="InterPro" id="IPR000595">
    <property type="entry name" value="cNMP-bd_dom"/>
</dbReference>
<evidence type="ECO:0000256" key="2">
    <source>
        <dbReference type="ARBA" id="ARBA00023125"/>
    </source>
</evidence>
<dbReference type="PANTHER" id="PTHR24567">
    <property type="entry name" value="CRP FAMILY TRANSCRIPTIONAL REGULATORY PROTEIN"/>
    <property type="match status" value="1"/>
</dbReference>
<evidence type="ECO:0000313" key="7">
    <source>
        <dbReference type="Proteomes" id="UP000464214"/>
    </source>
</evidence>
<feature type="domain" description="HTH crp-type" evidence="5">
    <location>
        <begin position="143"/>
        <end position="211"/>
    </location>
</feature>
<keyword evidence="2" id="KW-0238">DNA-binding</keyword>
<evidence type="ECO:0000259" key="4">
    <source>
        <dbReference type="PROSITE" id="PS50042"/>
    </source>
</evidence>
<evidence type="ECO:0000256" key="3">
    <source>
        <dbReference type="ARBA" id="ARBA00023163"/>
    </source>
</evidence>
<dbReference type="PANTHER" id="PTHR24567:SF26">
    <property type="entry name" value="REGULATORY PROTEIN YEIL"/>
    <property type="match status" value="1"/>
</dbReference>
<dbReference type="SUPFAM" id="SSF46785">
    <property type="entry name" value="Winged helix' DNA-binding domain"/>
    <property type="match status" value="1"/>
</dbReference>
<dbReference type="InterPro" id="IPR012318">
    <property type="entry name" value="HTH_CRP"/>
</dbReference>
<evidence type="ECO:0000313" key="6">
    <source>
        <dbReference type="EMBL" id="QHL89241.1"/>
    </source>
</evidence>
<accession>A0A6P1P4C7</accession>
<dbReference type="Pfam" id="PF00027">
    <property type="entry name" value="cNMP_binding"/>
    <property type="match status" value="1"/>
</dbReference>
<feature type="domain" description="Cyclic nucleotide-binding" evidence="4">
    <location>
        <begin position="27"/>
        <end position="116"/>
    </location>
</feature>
<dbReference type="KEGG" id="nib:GU926_18105"/>
<dbReference type="SMART" id="SM00100">
    <property type="entry name" value="cNMP"/>
    <property type="match status" value="1"/>
</dbReference>
<protein>
    <submittedName>
        <fullName evidence="6">Cyclic nucleotide-binding domain-containing protein</fullName>
    </submittedName>
</protein>
<dbReference type="SUPFAM" id="SSF51206">
    <property type="entry name" value="cAMP-binding domain-like"/>
    <property type="match status" value="1"/>
</dbReference>
<dbReference type="AlphaFoldDB" id="A0A6P1P4C7"/>
<dbReference type="Pfam" id="PF13545">
    <property type="entry name" value="HTH_Crp_2"/>
    <property type="match status" value="1"/>
</dbReference>
<sequence length="224" mass="25315">MEEQFFTEYRTRVSHFLQAHPAVLARYQSTVVTVPAQSELLQQGEKPKGVYVLASGLVKVTRATANGPLFTLGVFGPGEMEGDVEAILDIPYICTVHALTHCTFHYLSRDKFLQMLAQEPDFNLLVHTSMASKLVNTSLQTSIQSTNRLYYTLLIVLRELAQISDLHITKSLLTEFLGTSQRNLNRLLGQLEEERLVQVKGATILHIHPSQLEKRISTYDFQIQ</sequence>
<dbReference type="GO" id="GO:0003677">
    <property type="term" value="F:DNA binding"/>
    <property type="evidence" value="ECO:0007669"/>
    <property type="project" value="UniProtKB-KW"/>
</dbReference>
<dbReference type="InterPro" id="IPR036390">
    <property type="entry name" value="WH_DNA-bd_sf"/>
</dbReference>
<evidence type="ECO:0000256" key="1">
    <source>
        <dbReference type="ARBA" id="ARBA00023015"/>
    </source>
</evidence>
<dbReference type="EMBL" id="CP047897">
    <property type="protein sequence ID" value="QHL89241.1"/>
    <property type="molecule type" value="Genomic_DNA"/>
</dbReference>
<dbReference type="PROSITE" id="PS51063">
    <property type="entry name" value="HTH_CRP_2"/>
    <property type="match status" value="1"/>
</dbReference>
<dbReference type="InterPro" id="IPR014710">
    <property type="entry name" value="RmlC-like_jellyroll"/>
</dbReference>
<proteinExistence type="predicted"/>
<keyword evidence="7" id="KW-1185">Reference proteome</keyword>
<dbReference type="Gene3D" id="2.60.120.10">
    <property type="entry name" value="Jelly Rolls"/>
    <property type="match status" value="1"/>
</dbReference>
<dbReference type="InterPro" id="IPR018490">
    <property type="entry name" value="cNMP-bd_dom_sf"/>
</dbReference>
<dbReference type="InterPro" id="IPR050397">
    <property type="entry name" value="Env_Response_Regulators"/>
</dbReference>
<keyword evidence="3" id="KW-0804">Transcription</keyword>
<reference evidence="6 7" key="1">
    <citation type="submission" date="2020-01" db="EMBL/GenBank/DDBJ databases">
        <authorList>
            <person name="Kim M."/>
        </authorList>
    </citation>
    <scope>NUCLEOTIDE SEQUENCE [LARGE SCALE GENOMIC DNA]</scope>
    <source>
        <strain evidence="6 7">BT10</strain>
    </source>
</reference>
<evidence type="ECO:0000259" key="5">
    <source>
        <dbReference type="PROSITE" id="PS51063"/>
    </source>
</evidence>